<dbReference type="PANTHER" id="PTHR30411">
    <property type="entry name" value="CYTOPLASMIC PROTEIN"/>
    <property type="match status" value="1"/>
</dbReference>
<dbReference type="RefSeq" id="WP_025642251.1">
    <property type="nucleotide sequence ID" value="NZ_LT669839.1"/>
</dbReference>
<evidence type="ECO:0000256" key="4">
    <source>
        <dbReference type="PIRNR" id="PIRNR006181"/>
    </source>
</evidence>
<keyword evidence="7" id="KW-1185">Reference proteome</keyword>
<gene>
    <name evidence="6" type="primary">trnE</name>
    <name evidence="6" type="ORF">CUESP1_2839</name>
</gene>
<organism evidence="6 7">
    <name type="scientific">[Clostridium] ultunense Esp</name>
    <dbReference type="NCBI Taxonomy" id="1288971"/>
    <lineage>
        <taxon>Bacteria</taxon>
        <taxon>Bacillati</taxon>
        <taxon>Bacillota</taxon>
        <taxon>Tissierellia</taxon>
        <taxon>Tissierellales</taxon>
        <taxon>Tepidimicrobiaceae</taxon>
        <taxon>Schnuerera</taxon>
    </lineage>
</organism>
<keyword evidence="3 4" id="KW-0456">Lyase</keyword>
<protein>
    <recommendedName>
        <fullName evidence="4">Cys-tRNA(Pro)/Cys-tRNA(Cys) deacylase</fullName>
        <ecNumber evidence="4">4.2.-.-</ecNumber>
    </recommendedName>
</protein>
<sequence>MSKVKTNAMRILDTHNIEYKIITYDKKDGKIDGVSVAKKIGKEPKKVFKTLVARGSSGELYVFIIPVAEELDLKKAAKAAGEKKIEMIPAKDITKHTGYIRGGCSPIGMKKTYPTFIDESSLSLDSIIVSGGKIGVQIEMDIERLQRITNAIMSKVVKE</sequence>
<dbReference type="SUPFAM" id="SSF55826">
    <property type="entry name" value="YbaK/ProRS associated domain"/>
    <property type="match status" value="1"/>
</dbReference>
<dbReference type="InterPro" id="IPR007214">
    <property type="entry name" value="YbaK/aa-tRNA-synth-assoc-dom"/>
</dbReference>
<evidence type="ECO:0000256" key="3">
    <source>
        <dbReference type="ARBA" id="ARBA00023239"/>
    </source>
</evidence>
<keyword evidence="2 4" id="KW-0648">Protein biosynthesis</keyword>
<reference evidence="6 7" key="1">
    <citation type="submission" date="2016-11" db="EMBL/GenBank/DDBJ databases">
        <authorList>
            <person name="Manzoor S."/>
        </authorList>
    </citation>
    <scope>NUCLEOTIDE SEQUENCE [LARGE SCALE GENOMIC DNA]</scope>
    <source>
        <strain evidence="6">Clostridium ultunense strain Esp</strain>
    </source>
</reference>
<dbReference type="GO" id="GO:0016829">
    <property type="term" value="F:lyase activity"/>
    <property type="evidence" value="ECO:0007669"/>
    <property type="project" value="UniProtKB-KW"/>
</dbReference>
<dbReference type="GO" id="GO:0002161">
    <property type="term" value="F:aminoacyl-tRNA deacylase activity"/>
    <property type="evidence" value="ECO:0007669"/>
    <property type="project" value="InterPro"/>
</dbReference>
<dbReference type="Proteomes" id="UP000245423">
    <property type="component" value="Chromosome 1"/>
</dbReference>
<dbReference type="Pfam" id="PF04073">
    <property type="entry name" value="tRNA_edit"/>
    <property type="match status" value="1"/>
</dbReference>
<accession>A0A1M4PRP7</accession>
<name>A0A1M4PRP7_9FIRM</name>
<dbReference type="PIRSF" id="PIRSF006181">
    <property type="entry name" value="EbsC_YbaK"/>
    <property type="match status" value="1"/>
</dbReference>
<feature type="domain" description="YbaK/aminoacyl-tRNA synthetase-associated" evidence="5">
    <location>
        <begin position="36"/>
        <end position="147"/>
    </location>
</feature>
<dbReference type="InterPro" id="IPR004369">
    <property type="entry name" value="Prolyl-tRNA_editing_YbaK/EbsC"/>
</dbReference>
<dbReference type="AlphaFoldDB" id="A0A1M4PRP7"/>
<dbReference type="NCBIfam" id="TIGR00011">
    <property type="entry name" value="YbaK_EbsC"/>
    <property type="match status" value="1"/>
</dbReference>
<comment type="similarity">
    <text evidence="1 4">Belongs to the prolyl-tRNA editing family. YbaK/EbsC subfamily.</text>
</comment>
<dbReference type="EMBL" id="LT669839">
    <property type="protein sequence ID" value="SHD78171.1"/>
    <property type="molecule type" value="Genomic_DNA"/>
</dbReference>
<dbReference type="EC" id="4.2.-.-" evidence="4"/>
<dbReference type="Gene3D" id="3.90.960.10">
    <property type="entry name" value="YbaK/aminoacyl-tRNA synthetase-associated domain"/>
    <property type="match status" value="1"/>
</dbReference>
<dbReference type="CDD" id="cd00002">
    <property type="entry name" value="YbaK_deacylase"/>
    <property type="match status" value="1"/>
</dbReference>
<dbReference type="PANTHER" id="PTHR30411:SF0">
    <property type="entry name" value="CYS-TRNA(PRO)_CYS-TRNA(CYS) DEACYLASE YBAK"/>
    <property type="match status" value="1"/>
</dbReference>
<dbReference type="InterPro" id="IPR036754">
    <property type="entry name" value="YbaK/aa-tRNA-synt-asso_dom_sf"/>
</dbReference>
<evidence type="ECO:0000313" key="7">
    <source>
        <dbReference type="Proteomes" id="UP000245423"/>
    </source>
</evidence>
<evidence type="ECO:0000256" key="2">
    <source>
        <dbReference type="ARBA" id="ARBA00022917"/>
    </source>
</evidence>
<evidence type="ECO:0000259" key="5">
    <source>
        <dbReference type="Pfam" id="PF04073"/>
    </source>
</evidence>
<evidence type="ECO:0000313" key="6">
    <source>
        <dbReference type="EMBL" id="SHD78171.1"/>
    </source>
</evidence>
<dbReference type="OrthoDB" id="9809296at2"/>
<evidence type="ECO:0000256" key="1">
    <source>
        <dbReference type="ARBA" id="ARBA00009798"/>
    </source>
</evidence>
<dbReference type="GO" id="GO:0006412">
    <property type="term" value="P:translation"/>
    <property type="evidence" value="ECO:0007669"/>
    <property type="project" value="UniProtKB-KW"/>
</dbReference>
<proteinExistence type="inferred from homology"/>